<dbReference type="AlphaFoldDB" id="A0A4U8UQY1"/>
<protein>
    <submittedName>
        <fullName evidence="2">Uncharacterized protein</fullName>
    </submittedName>
</protein>
<keyword evidence="1" id="KW-1133">Transmembrane helix</keyword>
<keyword evidence="1" id="KW-0812">Transmembrane</keyword>
<gene>
    <name evidence="2" type="ORF">L596_002868</name>
</gene>
<keyword evidence="3" id="KW-1185">Reference proteome</keyword>
<evidence type="ECO:0000313" key="3">
    <source>
        <dbReference type="Proteomes" id="UP000298663"/>
    </source>
</evidence>
<name>A0A4U8UQY1_STECR</name>
<reference evidence="2 3" key="1">
    <citation type="journal article" date="2015" name="Genome Biol.">
        <title>Comparative genomics of Steinernema reveals deeply conserved gene regulatory networks.</title>
        <authorList>
            <person name="Dillman A.R."/>
            <person name="Macchietto M."/>
            <person name="Porter C.F."/>
            <person name="Rogers A."/>
            <person name="Williams B."/>
            <person name="Antoshechkin I."/>
            <person name="Lee M.M."/>
            <person name="Goodwin Z."/>
            <person name="Lu X."/>
            <person name="Lewis E.E."/>
            <person name="Goodrich-Blair H."/>
            <person name="Stock S.P."/>
            <person name="Adams B.J."/>
            <person name="Sternberg P.W."/>
            <person name="Mortazavi A."/>
        </authorList>
    </citation>
    <scope>NUCLEOTIDE SEQUENCE [LARGE SCALE GENOMIC DNA]</scope>
    <source>
        <strain evidence="2 3">ALL</strain>
    </source>
</reference>
<reference evidence="2 3" key="2">
    <citation type="journal article" date="2019" name="G3 (Bethesda)">
        <title>Hybrid Assembly of the Genome of the Entomopathogenic Nematode Steinernema carpocapsae Identifies the X-Chromosome.</title>
        <authorList>
            <person name="Serra L."/>
            <person name="Macchietto M."/>
            <person name="Macias-Munoz A."/>
            <person name="McGill C.J."/>
            <person name="Rodriguez I.M."/>
            <person name="Rodriguez B."/>
            <person name="Murad R."/>
            <person name="Mortazavi A."/>
        </authorList>
    </citation>
    <scope>NUCLEOTIDE SEQUENCE [LARGE SCALE GENOMIC DNA]</scope>
    <source>
        <strain evidence="2 3">ALL</strain>
    </source>
</reference>
<evidence type="ECO:0000256" key="1">
    <source>
        <dbReference type="SAM" id="Phobius"/>
    </source>
</evidence>
<dbReference type="EMBL" id="CM016762">
    <property type="protein sequence ID" value="TMS35471.1"/>
    <property type="molecule type" value="Genomic_DNA"/>
</dbReference>
<dbReference type="EMBL" id="AZBU02000001">
    <property type="protein sequence ID" value="TMS35471.1"/>
    <property type="molecule type" value="Genomic_DNA"/>
</dbReference>
<feature type="transmembrane region" description="Helical" evidence="1">
    <location>
        <begin position="20"/>
        <end position="42"/>
    </location>
</feature>
<dbReference type="OrthoDB" id="8655982at2759"/>
<keyword evidence="1" id="KW-0472">Membrane</keyword>
<comment type="caution">
    <text evidence="2">The sequence shown here is derived from an EMBL/GenBank/DDBJ whole genome shotgun (WGS) entry which is preliminary data.</text>
</comment>
<proteinExistence type="predicted"/>
<dbReference type="STRING" id="34508.A0A4U8UQY1"/>
<organism evidence="2 3">
    <name type="scientific">Steinernema carpocapsae</name>
    <name type="common">Entomopathogenic nematode</name>
    <dbReference type="NCBI Taxonomy" id="34508"/>
    <lineage>
        <taxon>Eukaryota</taxon>
        <taxon>Metazoa</taxon>
        <taxon>Ecdysozoa</taxon>
        <taxon>Nematoda</taxon>
        <taxon>Chromadorea</taxon>
        <taxon>Rhabditida</taxon>
        <taxon>Tylenchina</taxon>
        <taxon>Panagrolaimomorpha</taxon>
        <taxon>Strongyloidoidea</taxon>
        <taxon>Steinernematidae</taxon>
        <taxon>Steinernema</taxon>
    </lineage>
</organism>
<dbReference type="Proteomes" id="UP000298663">
    <property type="component" value="Chromosome X"/>
</dbReference>
<evidence type="ECO:0000313" key="2">
    <source>
        <dbReference type="EMBL" id="TMS35471.1"/>
    </source>
</evidence>
<sequence length="112" mass="12256">MAAQTTTIETVTVVRPLKVIALLCMIVAFGLLIACLATGQWLNSGSLIIGLFQECSVDTQWARLHPVPNAPKPGECQGHSRDSFPLCCTLAQRRDNECSVTSFLVAPEWEIR</sequence>
<accession>A0A4U8UQY1</accession>